<dbReference type="SUPFAM" id="SSF53041">
    <property type="entry name" value="Resolvase-like"/>
    <property type="match status" value="1"/>
</dbReference>
<feature type="domain" description="Resolvase/invertase-type recombinase catalytic" evidence="1">
    <location>
        <begin position="20"/>
        <end position="167"/>
    </location>
</feature>
<dbReference type="SMART" id="SM00857">
    <property type="entry name" value="Resolvase"/>
    <property type="match status" value="1"/>
</dbReference>
<sequence>MSKPNGLIRQQAPTIIPTIEYCLYARKSSEDDERQAMSIDSQIKEMNEMAVKDSLFIKEIRKESHSAKMSGQRPVFAQILTDIRIGMFTGILTWAPDRLSRNAGDLGMLVDLMDLGKLHQIKTFSQNFSNNPNEKFLLMILCSQAKLENDQKGINVKRGIRAKCEMGWRPGPPPIGYFNRSFAGVKDIVVDPDRGSIMTEMFRRVAENGDSGRTIKKWLDQTGLTTRSGKQVTLSMIYQMLKNPFYYGEFEYPIKTGTWYQGKHPPLITKKVFDKVQEQLITCPKSPWGEKTTTFKGLFKCGICKGNMIGEERFRKRKWSEPRRHIYYHCARQLKSCPEPYISEDKLIKQILRYINFMNIAHPNYLKLTEVLKTSVLTYQSIREEILYEQDINPNNRPLDPVNFARYILTNGTIQEKRDLVLALGRQMYIKNKFIGSSVEEIEKLPKD</sequence>
<dbReference type="Pfam" id="PF00239">
    <property type="entry name" value="Resolvase"/>
    <property type="match status" value="1"/>
</dbReference>
<gene>
    <name evidence="3" type="ORF">UU34_C0008G0012</name>
</gene>
<dbReference type="Proteomes" id="UP000034854">
    <property type="component" value="Unassembled WGS sequence"/>
</dbReference>
<dbReference type="AlphaFoldDB" id="A0A0G0UDG1"/>
<feature type="domain" description="Recombinase" evidence="2">
    <location>
        <begin position="174"/>
        <end position="287"/>
    </location>
</feature>
<accession>A0A0G0UDG1</accession>
<dbReference type="Gene3D" id="3.90.1750.20">
    <property type="entry name" value="Putative Large Serine Recombinase, Chain B, Domain 2"/>
    <property type="match status" value="1"/>
</dbReference>
<comment type="caution">
    <text evidence="3">The sequence shown here is derived from an EMBL/GenBank/DDBJ whole genome shotgun (WGS) entry which is preliminary data.</text>
</comment>
<evidence type="ECO:0000313" key="4">
    <source>
        <dbReference type="Proteomes" id="UP000034854"/>
    </source>
</evidence>
<dbReference type="PANTHER" id="PTHR30461">
    <property type="entry name" value="DNA-INVERTASE FROM LAMBDOID PROPHAGE"/>
    <property type="match status" value="1"/>
</dbReference>
<protein>
    <submittedName>
        <fullName evidence="3">Recombinase</fullName>
    </submittedName>
</protein>
<dbReference type="PROSITE" id="PS51737">
    <property type="entry name" value="RECOMBINASE_DNA_BIND"/>
    <property type="match status" value="1"/>
</dbReference>
<dbReference type="InterPro" id="IPR038109">
    <property type="entry name" value="DNA_bind_recomb_sf"/>
</dbReference>
<dbReference type="InterPro" id="IPR036162">
    <property type="entry name" value="Resolvase-like_N_sf"/>
</dbReference>
<dbReference type="InterPro" id="IPR011109">
    <property type="entry name" value="DNA_bind_recombinase_dom"/>
</dbReference>
<dbReference type="Pfam" id="PF07508">
    <property type="entry name" value="Recombinase"/>
    <property type="match status" value="1"/>
</dbReference>
<evidence type="ECO:0000259" key="1">
    <source>
        <dbReference type="PROSITE" id="PS51736"/>
    </source>
</evidence>
<proteinExistence type="predicted"/>
<evidence type="ECO:0000259" key="2">
    <source>
        <dbReference type="PROSITE" id="PS51737"/>
    </source>
</evidence>
<dbReference type="PROSITE" id="PS51736">
    <property type="entry name" value="RECOMBINASES_3"/>
    <property type="match status" value="1"/>
</dbReference>
<dbReference type="InterPro" id="IPR025827">
    <property type="entry name" value="Zn_ribbon_recom_dom"/>
</dbReference>
<reference evidence="3 4" key="1">
    <citation type="journal article" date="2015" name="Nature">
        <title>rRNA introns, odd ribosomes, and small enigmatic genomes across a large radiation of phyla.</title>
        <authorList>
            <person name="Brown C.T."/>
            <person name="Hug L.A."/>
            <person name="Thomas B.C."/>
            <person name="Sharon I."/>
            <person name="Castelle C.J."/>
            <person name="Singh A."/>
            <person name="Wilkins M.J."/>
            <person name="Williams K.H."/>
            <person name="Banfield J.F."/>
        </authorList>
    </citation>
    <scope>NUCLEOTIDE SEQUENCE [LARGE SCALE GENOMIC DNA]</scope>
</reference>
<dbReference type="CDD" id="cd00338">
    <property type="entry name" value="Ser_Recombinase"/>
    <property type="match status" value="1"/>
</dbReference>
<dbReference type="EMBL" id="LCAG01000008">
    <property type="protein sequence ID" value="KKR86988.1"/>
    <property type="molecule type" value="Genomic_DNA"/>
</dbReference>
<dbReference type="GO" id="GO:0003677">
    <property type="term" value="F:DNA binding"/>
    <property type="evidence" value="ECO:0007669"/>
    <property type="project" value="InterPro"/>
</dbReference>
<dbReference type="InterPro" id="IPR050639">
    <property type="entry name" value="SSR_resolvase"/>
</dbReference>
<evidence type="ECO:0000313" key="3">
    <source>
        <dbReference type="EMBL" id="KKR86988.1"/>
    </source>
</evidence>
<organism evidence="3 4">
    <name type="scientific">Candidatus Curtissbacteria bacterium GW2011_GWA1_41_11</name>
    <dbReference type="NCBI Taxonomy" id="1618409"/>
    <lineage>
        <taxon>Bacteria</taxon>
        <taxon>Candidatus Curtissiibacteriota</taxon>
    </lineage>
</organism>
<dbReference type="PANTHER" id="PTHR30461:SF23">
    <property type="entry name" value="DNA RECOMBINASE-RELATED"/>
    <property type="match status" value="1"/>
</dbReference>
<dbReference type="GO" id="GO:0000150">
    <property type="term" value="F:DNA strand exchange activity"/>
    <property type="evidence" value="ECO:0007669"/>
    <property type="project" value="InterPro"/>
</dbReference>
<dbReference type="Gene3D" id="3.40.50.1390">
    <property type="entry name" value="Resolvase, N-terminal catalytic domain"/>
    <property type="match status" value="1"/>
</dbReference>
<dbReference type="Pfam" id="PF13408">
    <property type="entry name" value="Zn_ribbon_recom"/>
    <property type="match status" value="1"/>
</dbReference>
<name>A0A0G0UDG1_9BACT</name>
<dbReference type="InterPro" id="IPR006119">
    <property type="entry name" value="Resolv_N"/>
</dbReference>